<dbReference type="SUPFAM" id="SSF56024">
    <property type="entry name" value="Phospholipase D/nuclease"/>
    <property type="match status" value="1"/>
</dbReference>
<name>A0A6J5FDL5_9BURK</name>
<keyword evidence="3" id="KW-1185">Reference proteome</keyword>
<gene>
    <name evidence="2" type="ORF">LMG29542_08758</name>
</gene>
<protein>
    <recommendedName>
        <fullName evidence="1">PLD phosphodiesterase domain-containing protein</fullName>
    </recommendedName>
</protein>
<organism evidence="2 3">
    <name type="scientific">Paraburkholderia humisilvae</name>
    <dbReference type="NCBI Taxonomy" id="627669"/>
    <lineage>
        <taxon>Bacteria</taxon>
        <taxon>Pseudomonadati</taxon>
        <taxon>Pseudomonadota</taxon>
        <taxon>Betaproteobacteria</taxon>
        <taxon>Burkholderiales</taxon>
        <taxon>Burkholderiaceae</taxon>
        <taxon>Paraburkholderia</taxon>
    </lineage>
</organism>
<dbReference type="InterPro" id="IPR001736">
    <property type="entry name" value="PLipase_D/transphosphatidylase"/>
</dbReference>
<evidence type="ECO:0000313" key="3">
    <source>
        <dbReference type="Proteomes" id="UP000494363"/>
    </source>
</evidence>
<evidence type="ECO:0000313" key="2">
    <source>
        <dbReference type="EMBL" id="CAB3775376.1"/>
    </source>
</evidence>
<sequence length="101" mass="11234">MIVDDVFMTLGSANINLRSMAVDSELNICHENMAVTQPLRRRLWELHTKGFNEAVSDVPAKAFDAWSNLIAKNAKYQEKGLSPIASLIGFSYTSAKRSTDD</sequence>
<evidence type="ECO:0000259" key="1">
    <source>
        <dbReference type="PROSITE" id="PS50035"/>
    </source>
</evidence>
<dbReference type="Gene3D" id="3.30.870.10">
    <property type="entry name" value="Endonuclease Chain A"/>
    <property type="match status" value="1"/>
</dbReference>
<dbReference type="EMBL" id="CADIKH010000513">
    <property type="protein sequence ID" value="CAB3775376.1"/>
    <property type="molecule type" value="Genomic_DNA"/>
</dbReference>
<accession>A0A6J5FDL5</accession>
<dbReference type="PROSITE" id="PS50035">
    <property type="entry name" value="PLD"/>
    <property type="match status" value="1"/>
</dbReference>
<feature type="domain" description="PLD phosphodiesterase" evidence="1">
    <location>
        <begin position="1"/>
        <end position="19"/>
    </location>
</feature>
<proteinExistence type="predicted"/>
<dbReference type="Proteomes" id="UP000494363">
    <property type="component" value="Unassembled WGS sequence"/>
</dbReference>
<reference evidence="2 3" key="1">
    <citation type="submission" date="2020-04" db="EMBL/GenBank/DDBJ databases">
        <authorList>
            <person name="De Canck E."/>
        </authorList>
    </citation>
    <scope>NUCLEOTIDE SEQUENCE [LARGE SCALE GENOMIC DNA]</scope>
    <source>
        <strain evidence="2 3">LMG 29542</strain>
    </source>
</reference>
<dbReference type="AlphaFoldDB" id="A0A6J5FDL5"/>
<dbReference type="GO" id="GO:0006793">
    <property type="term" value="P:phosphorus metabolic process"/>
    <property type="evidence" value="ECO:0007669"/>
    <property type="project" value="UniProtKB-ARBA"/>
</dbReference>
<dbReference type="GO" id="GO:0003824">
    <property type="term" value="F:catalytic activity"/>
    <property type="evidence" value="ECO:0007669"/>
    <property type="project" value="InterPro"/>
</dbReference>